<proteinExistence type="predicted"/>
<dbReference type="AlphaFoldDB" id="D1AUT7"/>
<reference evidence="2 3" key="1">
    <citation type="journal article" date="2009" name="Stand. Genomic Sci.">
        <title>Complete genome sequence of Streptobacillus moniliformis type strain (9901T).</title>
        <authorList>
            <person name="Nolan M."/>
            <person name="Gronow S."/>
            <person name="Lapidus A."/>
            <person name="Ivanova N."/>
            <person name="Copeland A."/>
            <person name="Lucas S."/>
            <person name="Del Rio T.G."/>
            <person name="Chen F."/>
            <person name="Tice H."/>
            <person name="Pitluck S."/>
            <person name="Cheng J.F."/>
            <person name="Sims D."/>
            <person name="Meincke L."/>
            <person name="Bruce D."/>
            <person name="Goodwin L."/>
            <person name="Brettin T."/>
            <person name="Han C."/>
            <person name="Detter J.C."/>
            <person name="Ovchinikova G."/>
            <person name="Pati A."/>
            <person name="Mavromatis K."/>
            <person name="Mikhailova N."/>
            <person name="Chen A."/>
            <person name="Palaniappan K."/>
            <person name="Land M."/>
            <person name="Hauser L."/>
            <person name="Chang Y.J."/>
            <person name="Jeffries C.D."/>
            <person name="Rohde M."/>
            <person name="Sproer C."/>
            <person name="Goker M."/>
            <person name="Bristow J."/>
            <person name="Eisen J.A."/>
            <person name="Markowitz V."/>
            <person name="Hugenholtz P."/>
            <person name="Kyrpides N.C."/>
            <person name="Klenk H.P."/>
            <person name="Chain P."/>
        </authorList>
    </citation>
    <scope>NUCLEOTIDE SEQUENCE [LARGE SCALE GENOMIC DNA]</scope>
    <source>
        <strain evidence="3">ATCC 14647 / DSM 12112 / NCTC 10651 / 9901</strain>
    </source>
</reference>
<name>D1AUT7_STRM9</name>
<keyword evidence="1" id="KW-0472">Membrane</keyword>
<dbReference type="RefSeq" id="WP_012859045.1">
    <property type="nucleotide sequence ID" value="NC_013515.1"/>
</dbReference>
<feature type="transmembrane region" description="Helical" evidence="1">
    <location>
        <begin position="77"/>
        <end position="94"/>
    </location>
</feature>
<dbReference type="STRING" id="519441.Smon_1032"/>
<sequence>MFFSINDDVKKIVKILLIISILFFFIGIMKMNILILSLSFGIFISIISNLMLLYTVHKIVYLKGNRGTMFIDSTKRYGMYILGLYFVYRVNIKYFDTDPIYPLLICGFGFISFRLILQCLIFFKFKLKRKE</sequence>
<evidence type="ECO:0000256" key="1">
    <source>
        <dbReference type="SAM" id="Phobius"/>
    </source>
</evidence>
<gene>
    <name evidence="2" type="ordered locus">Smon_1032</name>
</gene>
<keyword evidence="1" id="KW-1133">Transmembrane helix</keyword>
<accession>D1AUT7</accession>
<organism evidence="2 3">
    <name type="scientific">Streptobacillus moniliformis (strain ATCC 14647 / DSM 12112 / NCTC 10651 / 9901)</name>
    <dbReference type="NCBI Taxonomy" id="519441"/>
    <lineage>
        <taxon>Bacteria</taxon>
        <taxon>Fusobacteriati</taxon>
        <taxon>Fusobacteriota</taxon>
        <taxon>Fusobacteriia</taxon>
        <taxon>Fusobacteriales</taxon>
        <taxon>Leptotrichiaceae</taxon>
        <taxon>Streptobacillus</taxon>
    </lineage>
</organism>
<feature type="transmembrane region" description="Helical" evidence="1">
    <location>
        <begin position="12"/>
        <end position="29"/>
    </location>
</feature>
<evidence type="ECO:0000313" key="3">
    <source>
        <dbReference type="Proteomes" id="UP000002072"/>
    </source>
</evidence>
<dbReference type="HOGENOM" id="CLU_1926412_0_0_0"/>
<keyword evidence="3" id="KW-1185">Reference proteome</keyword>
<dbReference type="KEGG" id="smf:Smon_1032"/>
<evidence type="ECO:0000313" key="2">
    <source>
        <dbReference type="EMBL" id="ACZ01497.1"/>
    </source>
</evidence>
<feature type="transmembrane region" description="Helical" evidence="1">
    <location>
        <begin position="35"/>
        <end position="56"/>
    </location>
</feature>
<dbReference type="GeneID" id="29673672"/>
<keyword evidence="1" id="KW-0812">Transmembrane</keyword>
<dbReference type="OrthoDB" id="95708at2"/>
<feature type="transmembrane region" description="Helical" evidence="1">
    <location>
        <begin position="100"/>
        <end position="123"/>
    </location>
</feature>
<dbReference type="EMBL" id="CP001779">
    <property type="protein sequence ID" value="ACZ01497.1"/>
    <property type="molecule type" value="Genomic_DNA"/>
</dbReference>
<evidence type="ECO:0008006" key="4">
    <source>
        <dbReference type="Google" id="ProtNLM"/>
    </source>
</evidence>
<protein>
    <recommendedName>
        <fullName evidence="4">ATP synthase I</fullName>
    </recommendedName>
</protein>
<dbReference type="Proteomes" id="UP000002072">
    <property type="component" value="Chromosome"/>
</dbReference>